<organism evidence="1 2">
    <name type="scientific">Penicillium roqueforti (strain FM164)</name>
    <dbReference type="NCBI Taxonomy" id="1365484"/>
    <lineage>
        <taxon>Eukaryota</taxon>
        <taxon>Fungi</taxon>
        <taxon>Dikarya</taxon>
        <taxon>Ascomycota</taxon>
        <taxon>Pezizomycotina</taxon>
        <taxon>Eurotiomycetes</taxon>
        <taxon>Eurotiomycetidae</taxon>
        <taxon>Eurotiales</taxon>
        <taxon>Aspergillaceae</taxon>
        <taxon>Penicillium</taxon>
    </lineage>
</organism>
<dbReference type="AlphaFoldDB" id="W6Q0L0"/>
<sequence length="45" mass="5123">MLYHLHSCPSSTPPNHIVIASLVNLGNAYRYLYLRLSCSSPYTRI</sequence>
<evidence type="ECO:0000313" key="1">
    <source>
        <dbReference type="EMBL" id="CDM29800.1"/>
    </source>
</evidence>
<evidence type="ECO:0000313" key="2">
    <source>
        <dbReference type="Proteomes" id="UP000030686"/>
    </source>
</evidence>
<dbReference type="EMBL" id="HG792015">
    <property type="protein sequence ID" value="CDM29800.1"/>
    <property type="molecule type" value="Genomic_DNA"/>
</dbReference>
<keyword evidence="2" id="KW-1185">Reference proteome</keyword>
<protein>
    <submittedName>
        <fullName evidence="1">Genomic scaffold, ProqFM164S01</fullName>
    </submittedName>
</protein>
<dbReference type="Proteomes" id="UP000030686">
    <property type="component" value="Unassembled WGS sequence"/>
</dbReference>
<accession>W6Q0L0</accession>
<gene>
    <name evidence="1" type="ORF">PROQFM164_S01g003613</name>
</gene>
<proteinExistence type="predicted"/>
<reference evidence="1" key="1">
    <citation type="journal article" date="2014" name="Nat. Commun.">
        <title>Multiple recent horizontal transfers of a large genomic region in cheese making fungi.</title>
        <authorList>
            <person name="Cheeseman K."/>
            <person name="Ropars J."/>
            <person name="Renault P."/>
            <person name="Dupont J."/>
            <person name="Gouzy J."/>
            <person name="Branca A."/>
            <person name="Abraham A.L."/>
            <person name="Ceppi M."/>
            <person name="Conseiller E."/>
            <person name="Debuchy R."/>
            <person name="Malagnac F."/>
            <person name="Goarin A."/>
            <person name="Silar P."/>
            <person name="Lacoste S."/>
            <person name="Sallet E."/>
            <person name="Bensimon A."/>
            <person name="Giraud T."/>
            <person name="Brygoo Y."/>
        </authorList>
    </citation>
    <scope>NUCLEOTIDE SEQUENCE [LARGE SCALE GENOMIC DNA]</scope>
    <source>
        <strain evidence="1">FM164</strain>
    </source>
</reference>
<name>W6Q0L0_PENRF</name>